<evidence type="ECO:0000313" key="3">
    <source>
        <dbReference type="WBParaSite" id="HPBE_0002584501-mRNA-1"/>
    </source>
</evidence>
<reference evidence="3" key="2">
    <citation type="submission" date="2019-09" db="UniProtKB">
        <authorList>
            <consortium name="WormBaseParasite"/>
        </authorList>
    </citation>
    <scope>IDENTIFICATION</scope>
</reference>
<name>A0A183GT25_HELPZ</name>
<gene>
    <name evidence="1" type="ORF">HPBE_LOCUS25844</name>
</gene>
<proteinExistence type="predicted"/>
<reference evidence="1 2" key="1">
    <citation type="submission" date="2018-11" db="EMBL/GenBank/DDBJ databases">
        <authorList>
            <consortium name="Pathogen Informatics"/>
        </authorList>
    </citation>
    <scope>NUCLEOTIDE SEQUENCE [LARGE SCALE GENOMIC DNA]</scope>
</reference>
<sequence length="61" mass="7462">MDILYSVCFKNRERVEEERWTRGRPVVQTKYAPLSYDRVPVQRIVEDYRRSDYRYDDQGSA</sequence>
<dbReference type="OrthoDB" id="5870240at2759"/>
<dbReference type="EMBL" id="UZAH01038696">
    <property type="protein sequence ID" value="VDP54219.1"/>
    <property type="molecule type" value="Genomic_DNA"/>
</dbReference>
<protein>
    <submittedName>
        <fullName evidence="3">Transposase</fullName>
    </submittedName>
</protein>
<evidence type="ECO:0000313" key="1">
    <source>
        <dbReference type="EMBL" id="VDP54219.1"/>
    </source>
</evidence>
<evidence type="ECO:0000313" key="2">
    <source>
        <dbReference type="Proteomes" id="UP000050761"/>
    </source>
</evidence>
<dbReference type="Proteomes" id="UP000050761">
    <property type="component" value="Unassembled WGS sequence"/>
</dbReference>
<organism evidence="2 3">
    <name type="scientific">Heligmosomoides polygyrus</name>
    <name type="common">Parasitic roundworm</name>
    <dbReference type="NCBI Taxonomy" id="6339"/>
    <lineage>
        <taxon>Eukaryota</taxon>
        <taxon>Metazoa</taxon>
        <taxon>Ecdysozoa</taxon>
        <taxon>Nematoda</taxon>
        <taxon>Chromadorea</taxon>
        <taxon>Rhabditida</taxon>
        <taxon>Rhabditina</taxon>
        <taxon>Rhabditomorpha</taxon>
        <taxon>Strongyloidea</taxon>
        <taxon>Heligmosomidae</taxon>
        <taxon>Heligmosomoides</taxon>
    </lineage>
</organism>
<dbReference type="WBParaSite" id="HPBE_0002584501-mRNA-1">
    <property type="protein sequence ID" value="HPBE_0002584501-mRNA-1"/>
    <property type="gene ID" value="HPBE_0002584501"/>
</dbReference>
<accession>A0A3P8I8Z0</accession>
<accession>A0A183GT25</accession>
<keyword evidence="2" id="KW-1185">Reference proteome</keyword>
<dbReference type="AlphaFoldDB" id="A0A183GT25"/>